<comment type="similarity">
    <text evidence="3">Belongs to the resistance-nodulation-cell division (RND) (TC 2.A.6) family.</text>
</comment>
<dbReference type="Proteomes" id="UP001485459">
    <property type="component" value="Chromosome"/>
</dbReference>
<feature type="transmembrane region" description="Helical" evidence="9">
    <location>
        <begin position="209"/>
        <end position="229"/>
    </location>
</feature>
<evidence type="ECO:0000256" key="3">
    <source>
        <dbReference type="ARBA" id="ARBA00010942"/>
    </source>
</evidence>
<feature type="transmembrane region" description="Helical" evidence="9">
    <location>
        <begin position="296"/>
        <end position="315"/>
    </location>
</feature>
<feature type="transmembrane region" description="Helical" evidence="9">
    <location>
        <begin position="634"/>
        <end position="653"/>
    </location>
</feature>
<evidence type="ECO:0000313" key="11">
    <source>
        <dbReference type="Proteomes" id="UP001485459"/>
    </source>
</evidence>
<dbReference type="Gene3D" id="1.20.1640.10">
    <property type="entry name" value="Multidrug efflux transporter AcrB transmembrane domain"/>
    <property type="match status" value="2"/>
</dbReference>
<dbReference type="Gene3D" id="3.30.2090.10">
    <property type="entry name" value="Multidrug efflux transporter AcrB TolC docking domain, DN and DC subdomains"/>
    <property type="match status" value="2"/>
</dbReference>
<dbReference type="Gene3D" id="3.30.70.1440">
    <property type="entry name" value="Multidrug efflux transporter AcrB pore domain"/>
    <property type="match status" value="1"/>
</dbReference>
<evidence type="ECO:0000313" key="10">
    <source>
        <dbReference type="EMBL" id="WZN43847.1"/>
    </source>
</evidence>
<feature type="transmembrane region" description="Helical" evidence="9">
    <location>
        <begin position="241"/>
        <end position="264"/>
    </location>
</feature>
<keyword evidence="11" id="KW-1185">Reference proteome</keyword>
<feature type="transmembrane region" description="Helical" evidence="9">
    <location>
        <begin position="802"/>
        <end position="819"/>
    </location>
</feature>
<dbReference type="PANTHER" id="PTHR32063:SF24">
    <property type="entry name" value="CATION EFFLUX SYSTEM (ACRB_ACRD_ACRF FAMILY)"/>
    <property type="match status" value="1"/>
</dbReference>
<feature type="transmembrane region" description="Helical" evidence="9">
    <location>
        <begin position="731"/>
        <end position="752"/>
    </location>
</feature>
<dbReference type="EMBL" id="CP149822">
    <property type="protein sequence ID" value="WZN43847.1"/>
    <property type="molecule type" value="Genomic_DNA"/>
</dbReference>
<proteinExistence type="inferred from homology"/>
<dbReference type="SUPFAM" id="SSF82866">
    <property type="entry name" value="Multidrug efflux transporter AcrB transmembrane domain"/>
    <property type="match status" value="2"/>
</dbReference>
<dbReference type="InterPro" id="IPR003423">
    <property type="entry name" value="OMP_efflux"/>
</dbReference>
<comment type="subcellular location">
    <subcellularLocation>
        <location evidence="1">Cell membrane</location>
        <topology evidence="1">Multi-pass membrane protein</topology>
    </subcellularLocation>
</comment>
<feature type="transmembrane region" description="Helical" evidence="9">
    <location>
        <begin position="685"/>
        <end position="710"/>
    </location>
</feature>
<reference evidence="11" key="1">
    <citation type="submission" date="2024-03" db="EMBL/GenBank/DDBJ databases">
        <title>Chitinophaga horti sp. nov., isolated from garden soil.</title>
        <authorList>
            <person name="Lee D.S."/>
            <person name="Han D.M."/>
            <person name="Baek J.H."/>
            <person name="Choi D.G."/>
            <person name="Jeon J.H."/>
            <person name="Jeon C.O."/>
        </authorList>
    </citation>
    <scope>NUCLEOTIDE SEQUENCE [LARGE SCALE GENOMIC DNA]</scope>
    <source>
        <strain evidence="11">GPA1</strain>
    </source>
</reference>
<dbReference type="Gene3D" id="1.20.1600.10">
    <property type="entry name" value="Outer membrane efflux proteins (OEP)"/>
    <property type="match status" value="1"/>
</dbReference>
<dbReference type="Pfam" id="PF00873">
    <property type="entry name" value="ACR_tran"/>
    <property type="match status" value="1"/>
</dbReference>
<name>A0ABZ2YW40_9BACT</name>
<evidence type="ECO:0000256" key="1">
    <source>
        <dbReference type="ARBA" id="ARBA00004651"/>
    </source>
</evidence>
<evidence type="ECO:0000256" key="9">
    <source>
        <dbReference type="SAM" id="Phobius"/>
    </source>
</evidence>
<dbReference type="Gene3D" id="3.30.70.1430">
    <property type="entry name" value="Multidrug efflux transporter AcrB pore domain"/>
    <property type="match status" value="1"/>
</dbReference>
<dbReference type="InterPro" id="IPR004763">
    <property type="entry name" value="CusA-like"/>
</dbReference>
<organism evidence="10 11">
    <name type="scientific">Chitinophaga pollutisoli</name>
    <dbReference type="NCBI Taxonomy" id="3133966"/>
    <lineage>
        <taxon>Bacteria</taxon>
        <taxon>Pseudomonadati</taxon>
        <taxon>Bacteroidota</taxon>
        <taxon>Chitinophagia</taxon>
        <taxon>Chitinophagales</taxon>
        <taxon>Chitinophagaceae</taxon>
        <taxon>Chitinophaga</taxon>
    </lineage>
</organism>
<dbReference type="PRINTS" id="PR00702">
    <property type="entry name" value="ACRIFLAVINRP"/>
</dbReference>
<dbReference type="SUPFAM" id="SSF56954">
    <property type="entry name" value="Outer membrane efflux proteins (OEP)"/>
    <property type="match status" value="1"/>
</dbReference>
<accession>A0ABZ2YW40</accession>
<dbReference type="InterPro" id="IPR027463">
    <property type="entry name" value="AcrB_DN_DC_subdom"/>
</dbReference>
<dbReference type="SUPFAM" id="SSF82693">
    <property type="entry name" value="Multidrug efflux transporter AcrB pore domain, PN1, PN2, PC1 and PC2 subdomains"/>
    <property type="match status" value="1"/>
</dbReference>
<sequence>MVTSLDDVRRIVVKNSGAVPIYINDVAEVKFGNAVRYGALTYNGEVDAVGGVVMMLKGENSNEVVKRIKEKLPTIQQSLPDDITIEPYLDRTDLVGRAISTVEKNLIEGALIVIFVLVLFLGNFRAGLIVASAIPLAMLFALGMMNVFGVSANLMSLGAIDFGLIVDGAVIVVEATMHHLGLRKSTAKLTQSEMDDEVFTSASKIRTSAAFGEIIILIVYIPILTLVGVEGKMFRPMAQTVGFAIFGALILSLTYIPMMCALFLSKKPSHKRTFSDKMMGRLQSWYQPLLQKAIRIKYVVVGVTVGIFAIAIFFFSRMGGEFIPQLQEGDYAFHCILPQGSSLNQSIETSMQASRIIKQFDEVKMVVGKTGAAEVPTDPMPPEATDLMVVLKPQDEWKSERSYTELAEAIMEKLEVIPGVFFEKNQPIQMRFNELMTGIRQDVAVKIFGENIDTLASYAQEVSEVIQSVPGATSPQVERVSGLPQINVEYDRTRIANYGLTIQDVNDVVSTAFAGKSSGQVYENERRFDLVVRLDSAHRSSIDDVNNLMIPTSTGIQIPLSQIANVEYKLGPAQISREAGKRRIVIGFNVSGRDVQSVVEDIQQQLSAKVKLPSGYYFTYGGQFENLKKASDRLMIAVPVSLLLIFMLLYFTFHSFKQATLIFTAIPMSAIGGVFALMLRGMPFSISAGIGFIALFGVAVLNGIVLIGTFNQLKKEGMNDVFQRVKEGTMTRLRPVLMTATVASLGFLPMAISTSAGAEVQKPLATVVIGGLITATFLTLFVLPLLYIIFNSKVNIKGKGGMKTTAVVVLLCLAGFSSVNAQQPQRISIDNAIGTALKSNQQFGVNTAQIKSASLNVKTATDIPKTGVFAENEDLRPSDNVGILKIGLSQSIAWPGLYAARKNYFREQLKYAELNTDVLNAVVKRDVRTAYYQLWYLQDKQALFQRLDSIYTMLFKTTEVRVRTGDVAKLDQVAAEAKLRELQAFLEQNKKAMTVQQQQLMLLLNQNEWLLPVAEPLKKVDVELLENATGHPVLALQEQNVNIASSNIKVQQNTNKPEFTGRFFSQRVWGAKDPFTGFSVMASFPLFGTGAYRNKIRVAVAEKEVQEKALSYQSQLFQTQRASAIADIEKNYTLLNFYETSGLKHAEEIISAASLSYRTGEISFADLGQFLNQAISIRQNYLDVMNQYNQSAIQFNYFNNK</sequence>
<keyword evidence="7 9" id="KW-1133">Transmembrane helix</keyword>
<dbReference type="InterPro" id="IPR001036">
    <property type="entry name" value="Acrflvin-R"/>
</dbReference>
<evidence type="ECO:0000256" key="8">
    <source>
        <dbReference type="ARBA" id="ARBA00023136"/>
    </source>
</evidence>
<protein>
    <submittedName>
        <fullName evidence="10">CusA/CzcA family heavy metal efflux RND transporter</fullName>
    </submittedName>
</protein>
<dbReference type="NCBIfam" id="TIGR00914">
    <property type="entry name" value="2A0601"/>
    <property type="match status" value="1"/>
</dbReference>
<keyword evidence="5" id="KW-1003">Cell membrane</keyword>
<gene>
    <name evidence="10" type="ORF">WJU16_03200</name>
</gene>
<evidence type="ECO:0000256" key="5">
    <source>
        <dbReference type="ARBA" id="ARBA00022475"/>
    </source>
</evidence>
<feature type="transmembrane region" description="Helical" evidence="9">
    <location>
        <begin position="106"/>
        <end position="122"/>
    </location>
</feature>
<dbReference type="Gene3D" id="3.30.70.1320">
    <property type="entry name" value="Multidrug efflux transporter AcrB pore domain like"/>
    <property type="match status" value="1"/>
</dbReference>
<feature type="transmembrane region" description="Helical" evidence="9">
    <location>
        <begin position="128"/>
        <end position="148"/>
    </location>
</feature>
<comment type="similarity">
    <text evidence="2">Belongs to the outer membrane factor (OMF) (TC 1.B.17) family.</text>
</comment>
<evidence type="ECO:0000256" key="4">
    <source>
        <dbReference type="ARBA" id="ARBA00022448"/>
    </source>
</evidence>
<evidence type="ECO:0000256" key="7">
    <source>
        <dbReference type="ARBA" id="ARBA00022989"/>
    </source>
</evidence>
<dbReference type="Pfam" id="PF02321">
    <property type="entry name" value="OEP"/>
    <property type="match status" value="1"/>
</dbReference>
<feature type="transmembrane region" description="Helical" evidence="9">
    <location>
        <begin position="660"/>
        <end position="679"/>
    </location>
</feature>
<keyword evidence="4" id="KW-0813">Transport</keyword>
<evidence type="ECO:0000256" key="6">
    <source>
        <dbReference type="ARBA" id="ARBA00022692"/>
    </source>
</evidence>
<dbReference type="PANTHER" id="PTHR32063">
    <property type="match status" value="1"/>
</dbReference>
<feature type="transmembrane region" description="Helical" evidence="9">
    <location>
        <begin position="764"/>
        <end position="790"/>
    </location>
</feature>
<evidence type="ECO:0000256" key="2">
    <source>
        <dbReference type="ARBA" id="ARBA00007613"/>
    </source>
</evidence>
<dbReference type="SUPFAM" id="SSF82714">
    <property type="entry name" value="Multidrug efflux transporter AcrB TolC docking domain, DN and DC subdomains"/>
    <property type="match status" value="1"/>
</dbReference>
<dbReference type="RefSeq" id="WP_341838642.1">
    <property type="nucleotide sequence ID" value="NZ_CP149822.1"/>
</dbReference>
<keyword evidence="6 9" id="KW-0812">Transmembrane</keyword>
<keyword evidence="8 9" id="KW-0472">Membrane</keyword>